<feature type="transmembrane region" description="Helical" evidence="1">
    <location>
        <begin position="16"/>
        <end position="34"/>
    </location>
</feature>
<keyword evidence="4" id="KW-1185">Reference proteome</keyword>
<organism evidence="3 4">
    <name type="scientific">Pedobacter nutrimenti</name>
    <dbReference type="NCBI Taxonomy" id="1241337"/>
    <lineage>
        <taxon>Bacteria</taxon>
        <taxon>Pseudomonadati</taxon>
        <taxon>Bacteroidota</taxon>
        <taxon>Sphingobacteriia</taxon>
        <taxon>Sphingobacteriales</taxon>
        <taxon>Sphingobacteriaceae</taxon>
        <taxon>Pedobacter</taxon>
    </lineage>
</organism>
<keyword evidence="1" id="KW-0812">Transmembrane</keyword>
<dbReference type="EMBL" id="QKLU01000001">
    <property type="protein sequence ID" value="PYF77182.1"/>
    <property type="molecule type" value="Genomic_DNA"/>
</dbReference>
<dbReference type="RefSeq" id="WP_110827250.1">
    <property type="nucleotide sequence ID" value="NZ_QKLU01000001.1"/>
</dbReference>
<dbReference type="AlphaFoldDB" id="A0A318ULC8"/>
<accession>A0A318ULC8</accession>
<feature type="transmembrane region" description="Helical" evidence="1">
    <location>
        <begin position="41"/>
        <end position="62"/>
    </location>
</feature>
<feature type="domain" description="PH" evidence="2">
    <location>
        <begin position="3"/>
        <end position="139"/>
    </location>
</feature>
<reference evidence="3 4" key="1">
    <citation type="submission" date="2018-06" db="EMBL/GenBank/DDBJ databases">
        <title>Genomic Encyclopedia of Archaeal and Bacterial Type Strains, Phase II (KMG-II): from individual species to whole genera.</title>
        <authorList>
            <person name="Goeker M."/>
        </authorList>
    </citation>
    <scope>NUCLEOTIDE SEQUENCE [LARGE SCALE GENOMIC DNA]</scope>
    <source>
        <strain evidence="3 4">DSM 27372</strain>
    </source>
</reference>
<dbReference type="Proteomes" id="UP000248198">
    <property type="component" value="Unassembled WGS sequence"/>
</dbReference>
<evidence type="ECO:0000313" key="4">
    <source>
        <dbReference type="Proteomes" id="UP000248198"/>
    </source>
</evidence>
<name>A0A318ULC8_9SPHI</name>
<proteinExistence type="predicted"/>
<evidence type="ECO:0000256" key="1">
    <source>
        <dbReference type="SAM" id="Phobius"/>
    </source>
</evidence>
<protein>
    <recommendedName>
        <fullName evidence="2">PH domain-containing protein</fullName>
    </recommendedName>
</protein>
<keyword evidence="1" id="KW-0472">Membrane</keyword>
<gene>
    <name evidence="3" type="ORF">B0O44_101662</name>
</gene>
<dbReference type="InterPro" id="IPR058916">
    <property type="entry name" value="PH_40"/>
</dbReference>
<evidence type="ECO:0000259" key="2">
    <source>
        <dbReference type="Pfam" id="PF26566"/>
    </source>
</evidence>
<comment type="caution">
    <text evidence="3">The sequence shown here is derived from an EMBL/GenBank/DDBJ whole genome shotgun (WGS) entry which is preliminary data.</text>
</comment>
<keyword evidence="1" id="KW-1133">Transmembrane helix</keyword>
<sequence length="165" mass="18941">MNYKLSPKGITRSCRWIILIAVLSLPFFIIGLLAPGNKIVLATLFILLLLIVPQIFIIMQYISVTTYTELEIDYAEQKMIISSKNDQTIKDFAAIQSVQFYKPTVSAYRLSAVLLLCTHLYYYKIDFKEESYYLTSLLSPDLMLDPEGPLYDKMVVVETQYASIK</sequence>
<dbReference type="Pfam" id="PF26566">
    <property type="entry name" value="PH_40"/>
    <property type="match status" value="1"/>
</dbReference>
<evidence type="ECO:0000313" key="3">
    <source>
        <dbReference type="EMBL" id="PYF77182.1"/>
    </source>
</evidence>